<comment type="caution">
    <text evidence="4">The sequence shown here is derived from an EMBL/GenBank/DDBJ whole genome shotgun (WGS) entry which is preliminary data.</text>
</comment>
<protein>
    <recommendedName>
        <fullName evidence="3">Glycoside hydrolase 123 N-terminal domain-containing protein</fullName>
    </recommendedName>
</protein>
<dbReference type="PROSITE" id="PS51257">
    <property type="entry name" value="PROKAR_LIPOPROTEIN"/>
    <property type="match status" value="1"/>
</dbReference>
<feature type="signal peptide" evidence="2">
    <location>
        <begin position="1"/>
        <end position="23"/>
    </location>
</feature>
<dbReference type="EMBL" id="JAEHJZ010000103">
    <property type="protein sequence ID" value="MBJ7883111.1"/>
    <property type="molecule type" value="Genomic_DNA"/>
</dbReference>
<dbReference type="AlphaFoldDB" id="A0A934NJA2"/>
<dbReference type="Pfam" id="PF22680">
    <property type="entry name" value="Glyco_hydro_123_N_2"/>
    <property type="match status" value="1"/>
</dbReference>
<feature type="chain" id="PRO_5037666604" description="Glycoside hydrolase 123 N-terminal domain-containing protein" evidence="2">
    <location>
        <begin position="24"/>
        <end position="98"/>
    </location>
</feature>
<keyword evidence="5" id="KW-1185">Reference proteome</keyword>
<dbReference type="RefSeq" id="WP_199603698.1">
    <property type="nucleotide sequence ID" value="NZ_JAEHJZ010000103.1"/>
</dbReference>
<name>A0A934NJA2_9FLAO</name>
<evidence type="ECO:0000256" key="1">
    <source>
        <dbReference type="SAM" id="MobiDB-lite"/>
    </source>
</evidence>
<evidence type="ECO:0000256" key="2">
    <source>
        <dbReference type="SAM" id="SignalP"/>
    </source>
</evidence>
<accession>A0A934NJA2</accession>
<proteinExistence type="predicted"/>
<keyword evidence="2" id="KW-0732">Signal</keyword>
<organism evidence="4 5">
    <name type="scientific">Gelidibacter salicanalis</name>
    <dbReference type="NCBI Taxonomy" id="291193"/>
    <lineage>
        <taxon>Bacteria</taxon>
        <taxon>Pseudomonadati</taxon>
        <taxon>Bacteroidota</taxon>
        <taxon>Flavobacteriia</taxon>
        <taxon>Flavobacteriales</taxon>
        <taxon>Flavobacteriaceae</taxon>
        <taxon>Gelidibacter</taxon>
    </lineage>
</organism>
<gene>
    <name evidence="4" type="ORF">JEM65_21010</name>
</gene>
<evidence type="ECO:0000313" key="5">
    <source>
        <dbReference type="Proteomes" id="UP000662373"/>
    </source>
</evidence>
<feature type="non-terminal residue" evidence="4">
    <location>
        <position position="98"/>
    </location>
</feature>
<dbReference type="InterPro" id="IPR053850">
    <property type="entry name" value="Glyco_hydro_123_N_2"/>
</dbReference>
<evidence type="ECO:0000259" key="3">
    <source>
        <dbReference type="Pfam" id="PF22680"/>
    </source>
</evidence>
<evidence type="ECO:0000313" key="4">
    <source>
        <dbReference type="EMBL" id="MBJ7883111.1"/>
    </source>
</evidence>
<sequence length="98" mass="10955">MKLFFKSLLVFSMLLTVSCQSQKDFTVAQTYDEPQDPAPSSGQNWSAVPKGLQASVTSTDIRFVRSEIPKIEQQSTWKGAAWKGERTAVQLVLWSNDS</sequence>
<feature type="region of interest" description="Disordered" evidence="1">
    <location>
        <begin position="30"/>
        <end position="49"/>
    </location>
</feature>
<reference evidence="4 5" key="1">
    <citation type="submission" date="2020-09" db="EMBL/GenBank/DDBJ databases">
        <title>Draft genome of Gelidibacter salicanalis PAMC21136.</title>
        <authorList>
            <person name="Park H."/>
        </authorList>
    </citation>
    <scope>NUCLEOTIDE SEQUENCE [LARGE SCALE GENOMIC DNA]</scope>
    <source>
        <strain evidence="4 5">PAMC21136</strain>
    </source>
</reference>
<dbReference type="Proteomes" id="UP000662373">
    <property type="component" value="Unassembled WGS sequence"/>
</dbReference>
<feature type="domain" description="Glycoside hydrolase 123 N-terminal" evidence="3">
    <location>
        <begin position="57"/>
        <end position="97"/>
    </location>
</feature>